<name>A0A9P4M1G6_9PEZI</name>
<dbReference type="OrthoDB" id="361870at2759"/>
<dbReference type="AlphaFoldDB" id="A0A9P4M1G6"/>
<proteinExistence type="inferred from homology"/>
<dbReference type="PANTHER" id="PTHR13528">
    <property type="entry name" value="39S RIBOSOMAL PROTEIN L28, MITOCHONDRIAL"/>
    <property type="match status" value="1"/>
</dbReference>
<feature type="non-terminal residue" evidence="6">
    <location>
        <position position="1"/>
    </location>
</feature>
<evidence type="ECO:0000256" key="5">
    <source>
        <dbReference type="ARBA" id="ARBA00037226"/>
    </source>
</evidence>
<evidence type="ECO:0000313" key="7">
    <source>
        <dbReference type="Proteomes" id="UP000799776"/>
    </source>
</evidence>
<accession>A0A9P4M1G6</accession>
<dbReference type="InterPro" id="IPR037147">
    <property type="entry name" value="Ribosomal_bL28_sf"/>
</dbReference>
<organism evidence="6 7">
    <name type="scientific">Saccharata proteae CBS 121410</name>
    <dbReference type="NCBI Taxonomy" id="1314787"/>
    <lineage>
        <taxon>Eukaryota</taxon>
        <taxon>Fungi</taxon>
        <taxon>Dikarya</taxon>
        <taxon>Ascomycota</taxon>
        <taxon>Pezizomycotina</taxon>
        <taxon>Dothideomycetes</taxon>
        <taxon>Dothideomycetes incertae sedis</taxon>
        <taxon>Botryosphaeriales</taxon>
        <taxon>Saccharataceae</taxon>
        <taxon>Saccharata</taxon>
    </lineage>
</organism>
<evidence type="ECO:0000256" key="4">
    <source>
        <dbReference type="ARBA" id="ARBA00035269"/>
    </source>
</evidence>
<keyword evidence="3" id="KW-0687">Ribonucleoprotein</keyword>
<dbReference type="PANTHER" id="PTHR13528:SF2">
    <property type="entry name" value="LARGE RIBOSOMAL SUBUNIT PROTEIN BL28M"/>
    <property type="match status" value="1"/>
</dbReference>
<gene>
    <name evidence="6" type="ORF">K490DRAFT_18128</name>
</gene>
<comment type="caution">
    <text evidence="6">The sequence shown here is derived from an EMBL/GenBank/DDBJ whole genome shotgun (WGS) entry which is preliminary data.</text>
</comment>
<dbReference type="GO" id="GO:0003735">
    <property type="term" value="F:structural constituent of ribosome"/>
    <property type="evidence" value="ECO:0007669"/>
    <property type="project" value="InterPro"/>
</dbReference>
<reference evidence="6" key="1">
    <citation type="journal article" date="2020" name="Stud. Mycol.">
        <title>101 Dothideomycetes genomes: a test case for predicting lifestyles and emergence of pathogens.</title>
        <authorList>
            <person name="Haridas S."/>
            <person name="Albert R."/>
            <person name="Binder M."/>
            <person name="Bloem J."/>
            <person name="Labutti K."/>
            <person name="Salamov A."/>
            <person name="Andreopoulos B."/>
            <person name="Baker S."/>
            <person name="Barry K."/>
            <person name="Bills G."/>
            <person name="Bluhm B."/>
            <person name="Cannon C."/>
            <person name="Castanera R."/>
            <person name="Culley D."/>
            <person name="Daum C."/>
            <person name="Ezra D."/>
            <person name="Gonzalez J."/>
            <person name="Henrissat B."/>
            <person name="Kuo A."/>
            <person name="Liang C."/>
            <person name="Lipzen A."/>
            <person name="Lutzoni F."/>
            <person name="Magnuson J."/>
            <person name="Mondo S."/>
            <person name="Nolan M."/>
            <person name="Ohm R."/>
            <person name="Pangilinan J."/>
            <person name="Park H.-J."/>
            <person name="Ramirez L."/>
            <person name="Alfaro M."/>
            <person name="Sun H."/>
            <person name="Tritt A."/>
            <person name="Yoshinaga Y."/>
            <person name="Zwiers L.-H."/>
            <person name="Turgeon B."/>
            <person name="Goodwin S."/>
            <person name="Spatafora J."/>
            <person name="Crous P."/>
            <person name="Grigoriev I."/>
        </authorList>
    </citation>
    <scope>NUCLEOTIDE SEQUENCE</scope>
    <source>
        <strain evidence="6">CBS 121410</strain>
    </source>
</reference>
<feature type="non-terminal residue" evidence="6">
    <location>
        <position position="124"/>
    </location>
</feature>
<dbReference type="Pfam" id="PF00830">
    <property type="entry name" value="Ribosomal_L28"/>
    <property type="match status" value="1"/>
</dbReference>
<dbReference type="HAMAP" id="MF_00373">
    <property type="entry name" value="Ribosomal_bL28"/>
    <property type="match status" value="1"/>
</dbReference>
<keyword evidence="7" id="KW-1185">Reference proteome</keyword>
<dbReference type="SUPFAM" id="SSF143800">
    <property type="entry name" value="L28p-like"/>
    <property type="match status" value="1"/>
</dbReference>
<evidence type="ECO:0000256" key="2">
    <source>
        <dbReference type="ARBA" id="ARBA00022980"/>
    </source>
</evidence>
<sequence length="124" mass="14594">LPPYPYGPSPIFKQMNRGLYGGQTIQFGNNVSRKTKIKTRRTWHPNTQHKKLYSYALGRFIRVRVTKRVLRTIEKVRGLDEYLLGESPQRLKDLGPKGWMLRWRIIQTPMIQKRFANERAALGL</sequence>
<dbReference type="InterPro" id="IPR034704">
    <property type="entry name" value="Ribosomal_bL28/bL31-like_sf"/>
</dbReference>
<evidence type="ECO:0000313" key="6">
    <source>
        <dbReference type="EMBL" id="KAF2089919.1"/>
    </source>
</evidence>
<keyword evidence="2" id="KW-0689">Ribosomal protein</keyword>
<dbReference type="Proteomes" id="UP000799776">
    <property type="component" value="Unassembled WGS sequence"/>
</dbReference>
<protein>
    <recommendedName>
        <fullName evidence="4">Large ribosomal subunit protein bL28m</fullName>
    </recommendedName>
</protein>
<dbReference type="FunFam" id="2.30.170.40:FF:000003">
    <property type="entry name" value="54S ribosomal protein L24"/>
    <property type="match status" value="1"/>
</dbReference>
<dbReference type="InterPro" id="IPR026569">
    <property type="entry name" value="Ribosomal_bL28"/>
</dbReference>
<dbReference type="GO" id="GO:0005762">
    <property type="term" value="C:mitochondrial large ribosomal subunit"/>
    <property type="evidence" value="ECO:0007669"/>
    <property type="project" value="TreeGrafter"/>
</dbReference>
<comment type="similarity">
    <text evidence="1">Belongs to the bacterial ribosomal protein bL28 family.</text>
</comment>
<evidence type="ECO:0000256" key="1">
    <source>
        <dbReference type="ARBA" id="ARBA00008760"/>
    </source>
</evidence>
<evidence type="ECO:0000256" key="3">
    <source>
        <dbReference type="ARBA" id="ARBA00023274"/>
    </source>
</evidence>
<dbReference type="Gene3D" id="2.30.170.40">
    <property type="entry name" value="Ribosomal protein L28/L24"/>
    <property type="match status" value="1"/>
</dbReference>
<dbReference type="EMBL" id="ML978713">
    <property type="protein sequence ID" value="KAF2089919.1"/>
    <property type="molecule type" value="Genomic_DNA"/>
</dbReference>
<comment type="function">
    <text evidence="5">Component of the mitochondrial ribosome (mitoribosome), a dedicated translation machinery responsible for the synthesis of mitochondrial genome-encoded proteins, including at least some of the essential transmembrane subunits of the mitochondrial respiratory chain. The mitoribosomes are attached to the mitochondrial inner membrane and translation products are cotranslationally integrated into the membrane.</text>
</comment>